<name>A0A507BXB7_9FUNG</name>
<protein>
    <recommendedName>
        <fullName evidence="2">DM2 domain-containing protein</fullName>
    </recommendedName>
</protein>
<organism evidence="3 4">
    <name type="scientific">Synchytrium microbalum</name>
    <dbReference type="NCBI Taxonomy" id="1806994"/>
    <lineage>
        <taxon>Eukaryota</taxon>
        <taxon>Fungi</taxon>
        <taxon>Fungi incertae sedis</taxon>
        <taxon>Chytridiomycota</taxon>
        <taxon>Chytridiomycota incertae sedis</taxon>
        <taxon>Chytridiomycetes</taxon>
        <taxon>Synchytriales</taxon>
        <taxon>Synchytriaceae</taxon>
        <taxon>Synchytrium</taxon>
    </lineage>
</organism>
<dbReference type="PANTHER" id="PTHR13844">
    <property type="entry name" value="SWI/SNF-RELATED MATRIX-ASSOCIATED ACTIN-DEPENDENT REGULATOR OF CHROMATIN SUBFAMILY D"/>
    <property type="match status" value="1"/>
</dbReference>
<dbReference type="Gene3D" id="1.10.245.10">
    <property type="entry name" value="SWIB/MDM2 domain"/>
    <property type="match status" value="1"/>
</dbReference>
<gene>
    <name evidence="3" type="ORF">SmJEL517_g04788</name>
</gene>
<feature type="region of interest" description="Disordered" evidence="1">
    <location>
        <begin position="1"/>
        <end position="30"/>
    </location>
</feature>
<dbReference type="RefSeq" id="XP_031023346.1">
    <property type="nucleotide sequence ID" value="XM_031170716.1"/>
</dbReference>
<comment type="caution">
    <text evidence="3">The sequence shown here is derived from an EMBL/GenBank/DDBJ whole genome shotgun (WGS) entry which is preliminary data.</text>
</comment>
<accession>A0A507BXB7</accession>
<dbReference type="AlphaFoldDB" id="A0A507BXB7"/>
<dbReference type="GeneID" id="42006013"/>
<feature type="domain" description="DM2" evidence="2">
    <location>
        <begin position="279"/>
        <end position="358"/>
    </location>
</feature>
<dbReference type="CDD" id="cd10568">
    <property type="entry name" value="SWIB_like"/>
    <property type="match status" value="1"/>
</dbReference>
<dbReference type="Pfam" id="PF02201">
    <property type="entry name" value="SWIB"/>
    <property type="match status" value="1"/>
</dbReference>
<dbReference type="PROSITE" id="PS51925">
    <property type="entry name" value="SWIB_MDM2"/>
    <property type="match status" value="1"/>
</dbReference>
<dbReference type="EMBL" id="QEAO01000035">
    <property type="protein sequence ID" value="TPX32072.1"/>
    <property type="molecule type" value="Genomic_DNA"/>
</dbReference>
<dbReference type="OrthoDB" id="10263741at2759"/>
<dbReference type="SMART" id="SM00151">
    <property type="entry name" value="SWIB"/>
    <property type="match status" value="1"/>
</dbReference>
<dbReference type="STRING" id="1806994.A0A507BXB7"/>
<keyword evidence="4" id="KW-1185">Reference proteome</keyword>
<proteinExistence type="predicted"/>
<reference evidence="3 4" key="1">
    <citation type="journal article" date="2019" name="Sci. Rep.">
        <title>Comparative genomics of chytrid fungi reveal insights into the obligate biotrophic and pathogenic lifestyle of Synchytrium endobioticum.</title>
        <authorList>
            <person name="van de Vossenberg B.T.L.H."/>
            <person name="Warris S."/>
            <person name="Nguyen H.D.T."/>
            <person name="van Gent-Pelzer M.P.E."/>
            <person name="Joly D.L."/>
            <person name="van de Geest H.C."/>
            <person name="Bonants P.J.M."/>
            <person name="Smith D.S."/>
            <person name="Levesque C.A."/>
            <person name="van der Lee T.A.J."/>
        </authorList>
    </citation>
    <scope>NUCLEOTIDE SEQUENCE [LARGE SCALE GENOMIC DNA]</scope>
    <source>
        <strain evidence="3 4">JEL517</strain>
    </source>
</reference>
<sequence length="497" mass="57074">MNQQQQWLNSQMQGQRPQYPPQMNQQQQQQFFRPQGLPLTPQQQQAMYGQRPQISPQMIQQGLAMQQQYPQNPQQQQLLLQQQNMIAQQSQLKRPSEQNPPVAPRIKKRKPTDKTLSRKVESYVPESRLFSQLQDFERQLDATIVRRKVELLDNPAKLSKVTRTLRIFVSNTAGSQYIPTNDAGEALFDADTAKSPNWTLKVEGRLLDVANKKYQTGVHHKFSYFVKSMVVELKRDSNLYSEGNIIEWQKNPSAPEMDGFEVKRKGDSELPCRIIITLDQPDKFKLPAEMARLLDIHTDNRQNIMLGLWQYIKHHKLQDPEDRKKLNPDEGLRLALNLPDSGIPFSILPSLIDSRLLPIDPIVINYTIKVDKEFSFSPTAFDVEVEFTDQSRKNVVAAITQGAPNVEKEIAALDEKMSHLVAQVGACNVKRDFLLGFVKDPISFLNTWVASQSRDLEVVLGDQRLVGEEVRRSEFYKQAWVSDSVGHFLTDRFGAIR</sequence>
<evidence type="ECO:0000256" key="1">
    <source>
        <dbReference type="SAM" id="MobiDB-lite"/>
    </source>
</evidence>
<evidence type="ECO:0000313" key="3">
    <source>
        <dbReference type="EMBL" id="TPX32072.1"/>
    </source>
</evidence>
<dbReference type="SUPFAM" id="SSF47592">
    <property type="entry name" value="SWIB/MDM2 domain"/>
    <property type="match status" value="1"/>
</dbReference>
<dbReference type="InterPro" id="IPR019835">
    <property type="entry name" value="SWIB_domain"/>
</dbReference>
<evidence type="ECO:0000259" key="2">
    <source>
        <dbReference type="PROSITE" id="PS51925"/>
    </source>
</evidence>
<evidence type="ECO:0000313" key="4">
    <source>
        <dbReference type="Proteomes" id="UP000319731"/>
    </source>
</evidence>
<feature type="region of interest" description="Disordered" evidence="1">
    <location>
        <begin position="86"/>
        <end position="120"/>
    </location>
</feature>
<dbReference type="Proteomes" id="UP000319731">
    <property type="component" value="Unassembled WGS sequence"/>
</dbReference>
<dbReference type="InterPro" id="IPR003121">
    <property type="entry name" value="SWIB_MDM2_domain"/>
</dbReference>
<dbReference type="InterPro" id="IPR036885">
    <property type="entry name" value="SWIB_MDM2_dom_sf"/>
</dbReference>